<sequence length="607" mass="68012">MSIAPMLIPPLVKPDLPSDYRETKCQQQQQQQQPQQQQQKQDCEMSADCSAFRPKSPRKSASEGFSTPPVPPSSGFLSAFKAPHSVPPSMGLGGVSADDLTCLQSGRTYYYGSPETPEVEDLEFDTTKGKVTLWQFLLQLLLDPRYCDIIRWTNNAGEFVLLRAEEVARLWGLRKDNNHRMNYDKLSRALRYYYQKNIIRKVQGHKFVYQFIGLHRLKGLIRMQNVEEGGVESIFPSELMKSQRRHSTSNKPIVGLSSESCFNGFSSFHKQAAPLFVDSFNNPETSKSPQVLSSSQDAPKLSPTHFQSTFPSNLGQSFNFGVPSTSSASFPFHPIQSSSSSNFTRLYPNLPKKSEKSHFPTSTAESVENVASLVCKDVFQALLPPNRPSKRSSSPNCHCSCHGSLAFSPKACENRTLHFNPNPPHPSTPSASLPVHRKPRSLDCWSPISGSQHEEPLPPPHTPDHRSFLHWQRHMINMNRLKEQIQRVSRCTEDGKPPLQSLSPHHQSQSIFRPFDVPRNDSGKPEEMDLEMKSNQKVTEDVSGVSASGTNGINNTNGSSNSSNGNGNYIWMPIQVDLVEHFMSMLSQTLQDRKCREPPLAHSSPHC</sequence>
<dbReference type="SMART" id="SM00413">
    <property type="entry name" value="ETS"/>
    <property type="match status" value="1"/>
</dbReference>
<comment type="caution">
    <text evidence="6">The sequence shown here is derived from an EMBL/GenBank/DDBJ whole genome shotgun (WGS) entry which is preliminary data.</text>
</comment>
<feature type="compositionally biased region" description="Low complexity" evidence="4">
    <location>
        <begin position="548"/>
        <end position="566"/>
    </location>
</feature>
<evidence type="ECO:0000256" key="1">
    <source>
        <dbReference type="ARBA" id="ARBA00005562"/>
    </source>
</evidence>
<protein>
    <submittedName>
        <fullName evidence="6">ETS domain-containing protein Elk-1</fullName>
    </submittedName>
</protein>
<feature type="region of interest" description="Disordered" evidence="4">
    <location>
        <begin position="1"/>
        <end position="70"/>
    </location>
</feature>
<dbReference type="PRINTS" id="PR00454">
    <property type="entry name" value="ETSDOMAIN"/>
</dbReference>
<dbReference type="Proteomes" id="UP001651158">
    <property type="component" value="Unassembled WGS sequence"/>
</dbReference>
<feature type="compositionally biased region" description="Basic and acidic residues" evidence="4">
    <location>
        <begin position="452"/>
        <end position="464"/>
    </location>
</feature>
<evidence type="ECO:0000256" key="3">
    <source>
        <dbReference type="RuleBase" id="RU004019"/>
    </source>
</evidence>
<proteinExistence type="inferred from homology"/>
<dbReference type="SUPFAM" id="SSF46785">
    <property type="entry name" value="Winged helix' DNA-binding domain"/>
    <property type="match status" value="1"/>
</dbReference>
<feature type="domain" description="ETS" evidence="5">
    <location>
        <begin position="131"/>
        <end position="212"/>
    </location>
</feature>
<dbReference type="InterPro" id="IPR046328">
    <property type="entry name" value="ETS_fam"/>
</dbReference>
<dbReference type="PROSITE" id="PS00345">
    <property type="entry name" value="ETS_DOMAIN_1"/>
    <property type="match status" value="1"/>
</dbReference>
<comment type="similarity">
    <text evidence="1 3">Belongs to the ETS family.</text>
</comment>
<keyword evidence="2 3" id="KW-0238">DNA-binding</keyword>
<evidence type="ECO:0000256" key="4">
    <source>
        <dbReference type="SAM" id="MobiDB-lite"/>
    </source>
</evidence>
<dbReference type="EMBL" id="JAKROA010000001">
    <property type="protein sequence ID" value="KAL5112881.1"/>
    <property type="molecule type" value="Genomic_DNA"/>
</dbReference>
<dbReference type="InterPro" id="IPR000418">
    <property type="entry name" value="Ets_dom"/>
</dbReference>
<keyword evidence="7" id="KW-1185">Reference proteome</keyword>
<feature type="region of interest" description="Disordered" evidence="4">
    <location>
        <begin position="540"/>
        <end position="566"/>
    </location>
</feature>
<evidence type="ECO:0000259" key="5">
    <source>
        <dbReference type="PROSITE" id="PS50061"/>
    </source>
</evidence>
<evidence type="ECO:0000313" key="7">
    <source>
        <dbReference type="Proteomes" id="UP001651158"/>
    </source>
</evidence>
<name>A0ABR4QT52_9CEST</name>
<reference evidence="6 7" key="1">
    <citation type="journal article" date="2022" name="Front. Cell. Infect. Microbiol.">
        <title>The Genomes of Two Strains of Taenia crassiceps the Animal Model for the Study of Human Cysticercosis.</title>
        <authorList>
            <person name="Bobes R.J."/>
            <person name="Estrada K."/>
            <person name="Rios-Valencia D.G."/>
            <person name="Calderon-Gallegos A."/>
            <person name="de la Torre P."/>
            <person name="Carrero J.C."/>
            <person name="Sanchez-Flores A."/>
            <person name="Laclette J.P."/>
        </authorList>
    </citation>
    <scope>NUCLEOTIDE SEQUENCE [LARGE SCALE GENOMIC DNA]</scope>
    <source>
        <strain evidence="6">WFUcys</strain>
    </source>
</reference>
<accession>A0ABR4QT52</accession>
<dbReference type="PANTHER" id="PTHR11849">
    <property type="entry name" value="ETS"/>
    <property type="match status" value="1"/>
</dbReference>
<feature type="compositionally biased region" description="Basic and acidic residues" evidence="4">
    <location>
        <begin position="516"/>
        <end position="527"/>
    </location>
</feature>
<dbReference type="PROSITE" id="PS00346">
    <property type="entry name" value="ETS_DOMAIN_2"/>
    <property type="match status" value="1"/>
</dbReference>
<gene>
    <name evidence="6" type="ORF">TcWFU_009131</name>
</gene>
<feature type="region of interest" description="Disordered" evidence="4">
    <location>
        <begin position="493"/>
        <end position="527"/>
    </location>
</feature>
<dbReference type="Gene3D" id="1.10.10.10">
    <property type="entry name" value="Winged helix-like DNA-binding domain superfamily/Winged helix DNA-binding domain"/>
    <property type="match status" value="1"/>
</dbReference>
<dbReference type="Pfam" id="PF00178">
    <property type="entry name" value="Ets"/>
    <property type="match status" value="1"/>
</dbReference>
<feature type="compositionally biased region" description="Low complexity" evidence="4">
    <location>
        <begin position="26"/>
        <end position="40"/>
    </location>
</feature>
<dbReference type="PANTHER" id="PTHR11849:SF133">
    <property type="entry name" value="ETS DOMAIN-CONTAINING PROTEIN"/>
    <property type="match status" value="1"/>
</dbReference>
<comment type="subcellular location">
    <subcellularLocation>
        <location evidence="3">Nucleus</location>
    </subcellularLocation>
</comment>
<feature type="compositionally biased region" description="Low complexity" evidence="4">
    <location>
        <begin position="497"/>
        <end position="510"/>
    </location>
</feature>
<feature type="region of interest" description="Disordered" evidence="4">
    <location>
        <begin position="418"/>
        <end position="464"/>
    </location>
</feature>
<dbReference type="InterPro" id="IPR036388">
    <property type="entry name" value="WH-like_DNA-bd_sf"/>
</dbReference>
<organism evidence="6 7">
    <name type="scientific">Taenia crassiceps</name>
    <dbReference type="NCBI Taxonomy" id="6207"/>
    <lineage>
        <taxon>Eukaryota</taxon>
        <taxon>Metazoa</taxon>
        <taxon>Spiralia</taxon>
        <taxon>Lophotrochozoa</taxon>
        <taxon>Platyhelminthes</taxon>
        <taxon>Cestoda</taxon>
        <taxon>Eucestoda</taxon>
        <taxon>Cyclophyllidea</taxon>
        <taxon>Taeniidae</taxon>
        <taxon>Taenia</taxon>
    </lineage>
</organism>
<evidence type="ECO:0000313" key="6">
    <source>
        <dbReference type="EMBL" id="KAL5112881.1"/>
    </source>
</evidence>
<keyword evidence="3" id="KW-0539">Nucleus</keyword>
<dbReference type="InterPro" id="IPR036390">
    <property type="entry name" value="WH_DNA-bd_sf"/>
</dbReference>
<evidence type="ECO:0000256" key="2">
    <source>
        <dbReference type="ARBA" id="ARBA00023125"/>
    </source>
</evidence>
<dbReference type="PROSITE" id="PS50061">
    <property type="entry name" value="ETS_DOMAIN_3"/>
    <property type="match status" value="1"/>
</dbReference>